<evidence type="ECO:0000313" key="15">
    <source>
        <dbReference type="Proteomes" id="UP000663829"/>
    </source>
</evidence>
<dbReference type="InterPro" id="IPR001628">
    <property type="entry name" value="Znf_hrmn_rcpt"/>
</dbReference>
<name>A0A814RNW4_9BILA</name>
<dbReference type="Proteomes" id="UP000663829">
    <property type="component" value="Unassembled WGS sequence"/>
</dbReference>
<dbReference type="Pfam" id="PF00104">
    <property type="entry name" value="Hormone_recep"/>
    <property type="match status" value="1"/>
</dbReference>
<keyword evidence="6 10" id="KW-0238">DNA-binding</keyword>
<evidence type="ECO:0000256" key="10">
    <source>
        <dbReference type="RuleBase" id="RU004334"/>
    </source>
</evidence>
<evidence type="ECO:0000256" key="6">
    <source>
        <dbReference type="ARBA" id="ARBA00023125"/>
    </source>
</evidence>
<organism evidence="13 15">
    <name type="scientific">Didymodactylos carnosus</name>
    <dbReference type="NCBI Taxonomy" id="1234261"/>
    <lineage>
        <taxon>Eukaryota</taxon>
        <taxon>Metazoa</taxon>
        <taxon>Spiralia</taxon>
        <taxon>Gnathifera</taxon>
        <taxon>Rotifera</taxon>
        <taxon>Eurotatoria</taxon>
        <taxon>Bdelloidea</taxon>
        <taxon>Philodinida</taxon>
        <taxon>Philodinidae</taxon>
        <taxon>Didymodactylos</taxon>
    </lineage>
</organism>
<evidence type="ECO:0000256" key="8">
    <source>
        <dbReference type="ARBA" id="ARBA00023170"/>
    </source>
</evidence>
<evidence type="ECO:0000259" key="11">
    <source>
        <dbReference type="PROSITE" id="PS51030"/>
    </source>
</evidence>
<evidence type="ECO:0000256" key="1">
    <source>
        <dbReference type="ARBA" id="ARBA00004123"/>
    </source>
</evidence>
<dbReference type="PROSITE" id="PS51030">
    <property type="entry name" value="NUCLEAR_REC_DBD_2"/>
    <property type="match status" value="1"/>
</dbReference>
<evidence type="ECO:0000256" key="7">
    <source>
        <dbReference type="ARBA" id="ARBA00023163"/>
    </source>
</evidence>
<reference evidence="13" key="1">
    <citation type="submission" date="2021-02" db="EMBL/GenBank/DDBJ databases">
        <authorList>
            <person name="Nowell W R."/>
        </authorList>
    </citation>
    <scope>NUCLEOTIDE SEQUENCE</scope>
</reference>
<dbReference type="InterPro" id="IPR013088">
    <property type="entry name" value="Znf_NHR/GATA"/>
</dbReference>
<dbReference type="GO" id="GO:0003700">
    <property type="term" value="F:DNA-binding transcription factor activity"/>
    <property type="evidence" value="ECO:0007669"/>
    <property type="project" value="InterPro"/>
</dbReference>
<sequence length="441" mass="50325">MSFELYSVASIISKESTSIANDEDNVEQISWPKQSLTSQNLVPSPIVSVSRRILSLCSVCGDKASGKHYGVLSCDGCRGFFKRSIRRNTKYVCKDKGRCTVDLNRRNQCQACRLKKCLAMKMNKDAVQHERAPRNCSTTKTRQSSYHLYPVTNTMQFWPHTHSAAAAAAAATVTETFSSSNGPIWNNYVTSTVSKTLTSQFHNISKYSNGESSDDHSFETDLSNIIKDDSTDIINTSLDTTTQLSIVNSIYERATYILFASIRWARTIPSFIQLPDSDQLTLLQESWSELFLITAAEHQMLVDENILMLFNDCNGKMLTLNKIQTILNQFYFHSVDKMEYMLLKVIVIFKADAKEVRERLSIDIYRVQAMTMLMNYIQQPTPLHQSPYEIQSPSPPLRHVKLLQLLNILKEITPSDIEYLFFKNFIKNNNIKHILANIYKL</sequence>
<dbReference type="InterPro" id="IPR050274">
    <property type="entry name" value="Nuclear_hormone_rcpt_NR2"/>
</dbReference>
<feature type="domain" description="Nuclear receptor" evidence="11">
    <location>
        <begin position="54"/>
        <end position="129"/>
    </location>
</feature>
<dbReference type="Proteomes" id="UP000681722">
    <property type="component" value="Unassembled WGS sequence"/>
</dbReference>
<gene>
    <name evidence="13" type="ORF">GPM918_LOCUS20480</name>
    <name evidence="14" type="ORF">SRO942_LOCUS20477</name>
</gene>
<keyword evidence="8 10" id="KW-0675">Receptor</keyword>
<comment type="caution">
    <text evidence="13">The sequence shown here is derived from an EMBL/GenBank/DDBJ whole genome shotgun (WGS) entry which is preliminary data.</text>
</comment>
<dbReference type="Gene3D" id="1.10.565.10">
    <property type="entry name" value="Retinoid X Receptor"/>
    <property type="match status" value="1"/>
</dbReference>
<evidence type="ECO:0000313" key="14">
    <source>
        <dbReference type="EMBL" id="CAF3900512.1"/>
    </source>
</evidence>
<dbReference type="SUPFAM" id="SSF57716">
    <property type="entry name" value="Glucocorticoid receptor-like (DNA-binding domain)"/>
    <property type="match status" value="1"/>
</dbReference>
<dbReference type="SMART" id="SM00430">
    <property type="entry name" value="HOLI"/>
    <property type="match status" value="1"/>
</dbReference>
<keyword evidence="5 10" id="KW-0805">Transcription regulation</keyword>
<protein>
    <submittedName>
        <fullName evidence="13">Uncharacterized protein</fullName>
    </submittedName>
</protein>
<feature type="domain" description="NR LBD" evidence="12">
    <location>
        <begin position="213"/>
        <end position="441"/>
    </location>
</feature>
<dbReference type="InterPro" id="IPR035500">
    <property type="entry name" value="NHR-like_dom_sf"/>
</dbReference>
<accession>A0A814RNW4</accession>
<dbReference type="EMBL" id="CAJNOQ010006481">
    <property type="protein sequence ID" value="CAF1136789.1"/>
    <property type="molecule type" value="Genomic_DNA"/>
</dbReference>
<dbReference type="PROSITE" id="PS51843">
    <property type="entry name" value="NR_LBD"/>
    <property type="match status" value="1"/>
</dbReference>
<dbReference type="PROSITE" id="PS00031">
    <property type="entry name" value="NUCLEAR_REC_DBD_1"/>
    <property type="match status" value="1"/>
</dbReference>
<keyword evidence="7 10" id="KW-0804">Transcription</keyword>
<dbReference type="SMART" id="SM00399">
    <property type="entry name" value="ZnF_C4"/>
    <property type="match status" value="1"/>
</dbReference>
<evidence type="ECO:0000256" key="3">
    <source>
        <dbReference type="ARBA" id="ARBA00022771"/>
    </source>
</evidence>
<dbReference type="EMBL" id="CAJOBC010006481">
    <property type="protein sequence ID" value="CAF3900512.1"/>
    <property type="molecule type" value="Genomic_DNA"/>
</dbReference>
<dbReference type="CDD" id="cd07164">
    <property type="entry name" value="NR_DBD_PNR_like_1"/>
    <property type="match status" value="1"/>
</dbReference>
<evidence type="ECO:0000256" key="2">
    <source>
        <dbReference type="ARBA" id="ARBA00022723"/>
    </source>
</evidence>
<evidence type="ECO:0000313" key="13">
    <source>
        <dbReference type="EMBL" id="CAF1136789.1"/>
    </source>
</evidence>
<dbReference type="GO" id="GO:0008270">
    <property type="term" value="F:zinc ion binding"/>
    <property type="evidence" value="ECO:0007669"/>
    <property type="project" value="UniProtKB-KW"/>
</dbReference>
<proteinExistence type="inferred from homology"/>
<dbReference type="OrthoDB" id="5771769at2759"/>
<dbReference type="SUPFAM" id="SSF48508">
    <property type="entry name" value="Nuclear receptor ligand-binding domain"/>
    <property type="match status" value="1"/>
</dbReference>
<dbReference type="PRINTS" id="PR00047">
    <property type="entry name" value="STROIDFINGER"/>
</dbReference>
<keyword evidence="15" id="KW-1185">Reference proteome</keyword>
<dbReference type="Gene3D" id="3.30.50.10">
    <property type="entry name" value="Erythroid Transcription Factor GATA-1, subunit A"/>
    <property type="match status" value="1"/>
</dbReference>
<keyword evidence="9 10" id="KW-0539">Nucleus</keyword>
<dbReference type="PANTHER" id="PTHR24083">
    <property type="entry name" value="NUCLEAR HORMONE RECEPTOR"/>
    <property type="match status" value="1"/>
</dbReference>
<dbReference type="GO" id="GO:0043565">
    <property type="term" value="F:sequence-specific DNA binding"/>
    <property type="evidence" value="ECO:0007669"/>
    <property type="project" value="InterPro"/>
</dbReference>
<comment type="subcellular location">
    <subcellularLocation>
        <location evidence="1 10">Nucleus</location>
    </subcellularLocation>
</comment>
<dbReference type="InterPro" id="IPR001723">
    <property type="entry name" value="Nuclear_hrmn_rcpt"/>
</dbReference>
<comment type="similarity">
    <text evidence="10">Belongs to the nuclear hormone receptor family.</text>
</comment>
<keyword evidence="3 10" id="KW-0863">Zinc-finger</keyword>
<dbReference type="FunFam" id="3.30.50.10:FF:000006">
    <property type="entry name" value="Nuclear receptor subfamily 5 group A member"/>
    <property type="match status" value="1"/>
</dbReference>
<dbReference type="AlphaFoldDB" id="A0A814RNW4"/>
<dbReference type="InterPro" id="IPR000536">
    <property type="entry name" value="Nucl_hrmn_rcpt_lig-bd"/>
</dbReference>
<dbReference type="PRINTS" id="PR00398">
    <property type="entry name" value="STRDHORMONER"/>
</dbReference>
<evidence type="ECO:0000256" key="5">
    <source>
        <dbReference type="ARBA" id="ARBA00023015"/>
    </source>
</evidence>
<keyword evidence="4 10" id="KW-0862">Zinc</keyword>
<dbReference type="Pfam" id="PF00105">
    <property type="entry name" value="zf-C4"/>
    <property type="match status" value="1"/>
</dbReference>
<evidence type="ECO:0000259" key="12">
    <source>
        <dbReference type="PROSITE" id="PS51843"/>
    </source>
</evidence>
<keyword evidence="2 10" id="KW-0479">Metal-binding</keyword>
<dbReference type="GO" id="GO:0005634">
    <property type="term" value="C:nucleus"/>
    <property type="evidence" value="ECO:0007669"/>
    <property type="project" value="UniProtKB-SubCell"/>
</dbReference>
<evidence type="ECO:0000256" key="4">
    <source>
        <dbReference type="ARBA" id="ARBA00022833"/>
    </source>
</evidence>
<evidence type="ECO:0000256" key="9">
    <source>
        <dbReference type="ARBA" id="ARBA00023242"/>
    </source>
</evidence>